<name>A0A9X9Q0D8_GULGU</name>
<accession>A0A9X9Q0D8</accession>
<evidence type="ECO:0000256" key="1">
    <source>
        <dbReference type="SAM" id="Phobius"/>
    </source>
</evidence>
<dbReference type="AlphaFoldDB" id="A0A9X9Q0D8"/>
<gene>
    <name evidence="2" type="ORF">BN2614_LOCUS3</name>
</gene>
<sequence>LIGFLPTLIFHVRVKGSGKIEGFSTFKTFIGFLSSVFSHMDAQGGGTVVGFPTFLTFIGFLACCEFVYVL</sequence>
<dbReference type="EMBL" id="CYRY02014416">
    <property type="protein sequence ID" value="VCW84494.1"/>
    <property type="molecule type" value="Genomic_DNA"/>
</dbReference>
<evidence type="ECO:0000313" key="2">
    <source>
        <dbReference type="EMBL" id="VCW84494.1"/>
    </source>
</evidence>
<reference evidence="2 3" key="1">
    <citation type="submission" date="2018-10" db="EMBL/GenBank/DDBJ databases">
        <authorList>
            <person name="Ekblom R."/>
            <person name="Jareborg N."/>
        </authorList>
    </citation>
    <scope>NUCLEOTIDE SEQUENCE [LARGE SCALE GENOMIC DNA]</scope>
    <source>
        <tissue evidence="2">Muscle</tissue>
    </source>
</reference>
<dbReference type="Proteomes" id="UP000269945">
    <property type="component" value="Unassembled WGS sequence"/>
</dbReference>
<evidence type="ECO:0000313" key="3">
    <source>
        <dbReference type="Proteomes" id="UP000269945"/>
    </source>
</evidence>
<keyword evidence="1" id="KW-0472">Membrane</keyword>
<keyword evidence="1" id="KW-0812">Transmembrane</keyword>
<proteinExistence type="predicted"/>
<organism evidence="2 3">
    <name type="scientific">Gulo gulo</name>
    <name type="common">Wolverine</name>
    <name type="synonym">Gluton</name>
    <dbReference type="NCBI Taxonomy" id="48420"/>
    <lineage>
        <taxon>Eukaryota</taxon>
        <taxon>Metazoa</taxon>
        <taxon>Chordata</taxon>
        <taxon>Craniata</taxon>
        <taxon>Vertebrata</taxon>
        <taxon>Euteleostomi</taxon>
        <taxon>Mammalia</taxon>
        <taxon>Eutheria</taxon>
        <taxon>Laurasiatheria</taxon>
        <taxon>Carnivora</taxon>
        <taxon>Caniformia</taxon>
        <taxon>Musteloidea</taxon>
        <taxon>Mustelidae</taxon>
        <taxon>Guloninae</taxon>
        <taxon>Gulo</taxon>
    </lineage>
</organism>
<comment type="caution">
    <text evidence="2">The sequence shown here is derived from an EMBL/GenBank/DDBJ whole genome shotgun (WGS) entry which is preliminary data.</text>
</comment>
<feature type="transmembrane region" description="Helical" evidence="1">
    <location>
        <begin position="48"/>
        <end position="69"/>
    </location>
</feature>
<feature type="non-terminal residue" evidence="2">
    <location>
        <position position="1"/>
    </location>
</feature>
<protein>
    <submittedName>
        <fullName evidence="2">Uncharacterized protein</fullName>
    </submittedName>
</protein>
<keyword evidence="1" id="KW-1133">Transmembrane helix</keyword>
<keyword evidence="3" id="KW-1185">Reference proteome</keyword>